<keyword evidence="2" id="KW-1185">Reference proteome</keyword>
<reference evidence="1 2" key="1">
    <citation type="submission" date="2023-03" db="EMBL/GenBank/DDBJ databases">
        <title>WGS of Gossypium arboreum.</title>
        <authorList>
            <person name="Yu D."/>
        </authorList>
    </citation>
    <scope>NUCLEOTIDE SEQUENCE [LARGE SCALE GENOMIC DNA]</scope>
    <source>
        <tissue evidence="1">Leaf</tissue>
    </source>
</reference>
<name>A0ABR0NZV3_GOSAR</name>
<evidence type="ECO:0000313" key="1">
    <source>
        <dbReference type="EMBL" id="KAK5811896.1"/>
    </source>
</evidence>
<gene>
    <name evidence="1" type="ORF">PVK06_027279</name>
</gene>
<dbReference type="EMBL" id="JARKNE010000008">
    <property type="protein sequence ID" value="KAK5811896.1"/>
    <property type="molecule type" value="Genomic_DNA"/>
</dbReference>
<organism evidence="1 2">
    <name type="scientific">Gossypium arboreum</name>
    <name type="common">Tree cotton</name>
    <name type="synonym">Gossypium nanking</name>
    <dbReference type="NCBI Taxonomy" id="29729"/>
    <lineage>
        <taxon>Eukaryota</taxon>
        <taxon>Viridiplantae</taxon>
        <taxon>Streptophyta</taxon>
        <taxon>Embryophyta</taxon>
        <taxon>Tracheophyta</taxon>
        <taxon>Spermatophyta</taxon>
        <taxon>Magnoliopsida</taxon>
        <taxon>eudicotyledons</taxon>
        <taxon>Gunneridae</taxon>
        <taxon>Pentapetalae</taxon>
        <taxon>rosids</taxon>
        <taxon>malvids</taxon>
        <taxon>Malvales</taxon>
        <taxon>Malvaceae</taxon>
        <taxon>Malvoideae</taxon>
        <taxon>Gossypium</taxon>
    </lineage>
</organism>
<accession>A0ABR0NZV3</accession>
<evidence type="ECO:0000313" key="2">
    <source>
        <dbReference type="Proteomes" id="UP001358586"/>
    </source>
</evidence>
<comment type="caution">
    <text evidence="1">The sequence shown here is derived from an EMBL/GenBank/DDBJ whole genome shotgun (WGS) entry which is preliminary data.</text>
</comment>
<proteinExistence type="predicted"/>
<protein>
    <submittedName>
        <fullName evidence="1">Uncharacterized protein</fullName>
    </submittedName>
</protein>
<dbReference type="Proteomes" id="UP001358586">
    <property type="component" value="Chromosome 8"/>
</dbReference>
<sequence>MVGQTIGHSMGPPNDISFWQAETSFNLMLGSEAVIPAVLIRLFTMKTKPKKFGSRKTWDFLEETRDQVALRLAVRAQQLVNYYKTQVHND</sequence>